<feature type="domain" description="Replication-associated protein ORF2/G2P" evidence="1">
    <location>
        <begin position="218"/>
        <end position="332"/>
    </location>
</feature>
<name>A0AA95KGG0_9GAMM</name>
<organism evidence="2">
    <name type="scientific">Candidatus Thiothrix putei</name>
    <dbReference type="NCBI Taxonomy" id="3080811"/>
    <lineage>
        <taxon>Bacteria</taxon>
        <taxon>Pseudomonadati</taxon>
        <taxon>Pseudomonadota</taxon>
        <taxon>Gammaproteobacteria</taxon>
        <taxon>Thiotrichales</taxon>
        <taxon>Thiotrichaceae</taxon>
        <taxon>Thiothrix</taxon>
    </lineage>
</organism>
<evidence type="ECO:0000259" key="1">
    <source>
        <dbReference type="Pfam" id="PF23343"/>
    </source>
</evidence>
<dbReference type="Pfam" id="PF23343">
    <property type="entry name" value="REP_ORF2-G2P"/>
    <property type="match status" value="1"/>
</dbReference>
<evidence type="ECO:0000313" key="2">
    <source>
        <dbReference type="EMBL" id="WGZ92474.1"/>
    </source>
</evidence>
<reference evidence="2" key="2">
    <citation type="submission" date="2023-04" db="EMBL/GenBank/DDBJ databases">
        <authorList>
            <person name="Beletskiy A.V."/>
            <person name="Mardanov A.V."/>
            <person name="Ravin N.V."/>
        </authorList>
    </citation>
    <scope>NUCLEOTIDE SEQUENCE</scope>
    <source>
        <strain evidence="2">GKL-02</strain>
    </source>
</reference>
<protein>
    <recommendedName>
        <fullName evidence="1">Replication-associated protein ORF2/G2P domain-containing protein</fullName>
    </recommendedName>
</protein>
<dbReference type="AlphaFoldDB" id="A0AA95KGG0"/>
<sequence>MRTVTPAGDTCNHSIDEPFQGSFYVRSLLGFPFPSSSYAAIKLPSGVTAGSSWDCVPDWAEWDDEAGGCVVPLDESQVWDCPILDAKPLPPEPSGFAVIKSKFRLDSERVLDQWLADRQIQQQAESDALLQAKQAAMVRWIPGTGIPVMSYIPRSDCVEIIDIQVGVQDVVIKHSTKNGAIKNHAGGGKRGVIKELSRQSIKRLKLTARNVPEGSFNAFLTLTYPDTFPTDGVKVKRDLDVMRKWLKRHGVGGAFWFLEFQQRGAPHFHLFISNYPLCGVKGVAEHWYKVVGSGDPKHLDWHLGKLSGRSCLEYVRKPHAASFYATKYASKQEQKQVPEGYTSVGRFWGTFGNMKPVWTFISGTGSHCVARTKVLVNNFRCSFDKRAMQGHWLHKTLASTVMWGGAAELAEIMAFVQWVPF</sequence>
<dbReference type="KEGG" id="tput:QJT81_11340"/>
<accession>A0AA95KGG0</accession>
<dbReference type="EMBL" id="CP124756">
    <property type="protein sequence ID" value="WGZ92474.1"/>
    <property type="molecule type" value="Genomic_DNA"/>
</dbReference>
<dbReference type="InterPro" id="IPR056906">
    <property type="entry name" value="ORF2/G2P_dom"/>
</dbReference>
<dbReference type="Proteomes" id="UP001301326">
    <property type="component" value="Chromosome"/>
</dbReference>
<reference evidence="2" key="1">
    <citation type="journal article" date="2023" name="Int. J. Mol. Sci.">
        <title>Metagenomics Revealed a New Genus 'Candidatus Thiocaldithrix dubininis' gen. nov., sp. nov. and a New Species 'Candidatus Thiothrix putei' sp. nov. in the Family Thiotrichaceae, Some Members of Which Have Traits of Both Na+- and H+-Motive Energetics.</title>
        <authorList>
            <person name="Ravin N.V."/>
            <person name="Muntyan M.S."/>
            <person name="Smolyakov D.D."/>
            <person name="Rudenko T.S."/>
            <person name="Beletsky A.V."/>
            <person name="Mardanov A.V."/>
            <person name="Grabovich M.Y."/>
        </authorList>
    </citation>
    <scope>NUCLEOTIDE SEQUENCE</scope>
    <source>
        <strain evidence="2">GKL-02</strain>
    </source>
</reference>
<proteinExistence type="predicted"/>
<gene>
    <name evidence="2" type="ORF">QJT81_11340</name>
</gene>